<dbReference type="Proteomes" id="UP001484199">
    <property type="component" value="Chromosome"/>
</dbReference>
<feature type="transmembrane region" description="Helical" evidence="6">
    <location>
        <begin position="506"/>
        <end position="527"/>
    </location>
</feature>
<dbReference type="RefSeq" id="WP_341266385.1">
    <property type="nucleotide sequence ID" value="NZ_CP146843.1"/>
</dbReference>
<evidence type="ECO:0000256" key="1">
    <source>
        <dbReference type="ARBA" id="ARBA00004141"/>
    </source>
</evidence>
<keyword evidence="9" id="KW-1185">Reference proteome</keyword>
<comment type="similarity">
    <text evidence="6">Belongs to the binding-protein-dependent transport system permease family.</text>
</comment>
<dbReference type="Pfam" id="PF00528">
    <property type="entry name" value="BPD_transp_1"/>
    <property type="match status" value="1"/>
</dbReference>
<keyword evidence="5 6" id="KW-0472">Membrane</keyword>
<evidence type="ECO:0000313" key="9">
    <source>
        <dbReference type="Proteomes" id="UP001484199"/>
    </source>
</evidence>
<accession>A0ABZ2U851</accession>
<sequence>MSVKIYKIKKLIIKNCKKISIILNLLMILIGIHYRLYIISTPQTQKSVHFDNEIKLGIIGNVTPVTFDAVNVEEPEDKIITENGDYISGSDILLFKDLCQKLNTKLTIKIYKGLSVLLQDLESNKIQCAMSMMNITKAREEKFLAIKYFQGDTGVLVRKNDSSFNNVDSSLTFNKFKEQYLKDKKITTIQNSIFDLDGSMIPENYKKTSYPDAASCLNYLKQNEQEVFILDNLVIDTINETESNDFKKINLKKDTNEFLPPLGIFLNKSAIELKTKLEQQIEDLDVNNNYYENYCKKAIQIYKKSKTRNSFWKNLLTYEKGLYYSLLLAIYGLICGLPLALFCFKIQILSFYNSNCKLWYVILQKISSYIISGCINFCKAVPIIIQTLLIYNLLLKTQLNIFKSSLSSFYTALIIISLNTAFHLISIMVNHAKFLDKGQIEAAYALGMNQKQVFKYIIFEQTLKRIIPSLWSQFIMNFKETSLFAIIGLSSLLWSAERNAAITYNTITPFLIVSVIYLFLVCVINVLNQWIHHKKL</sequence>
<keyword evidence="4 6" id="KW-1133">Transmembrane helix</keyword>
<keyword evidence="3" id="KW-0029">Amino-acid transport</keyword>
<dbReference type="EMBL" id="CP146843">
    <property type="protein sequence ID" value="WYY26481.1"/>
    <property type="molecule type" value="Genomic_DNA"/>
</dbReference>
<feature type="domain" description="ABC transmembrane type-1" evidence="7">
    <location>
        <begin position="318"/>
        <end position="528"/>
    </location>
</feature>
<keyword evidence="2 6" id="KW-0812">Transmembrane</keyword>
<dbReference type="CDD" id="cd06261">
    <property type="entry name" value="TM_PBP2"/>
    <property type="match status" value="1"/>
</dbReference>
<evidence type="ECO:0000313" key="8">
    <source>
        <dbReference type="EMBL" id="WYY26481.1"/>
    </source>
</evidence>
<dbReference type="InterPro" id="IPR035906">
    <property type="entry name" value="MetI-like_sf"/>
</dbReference>
<dbReference type="PROSITE" id="PS50928">
    <property type="entry name" value="ABC_TM1"/>
    <property type="match status" value="1"/>
</dbReference>
<feature type="transmembrane region" description="Helical" evidence="6">
    <location>
        <begin position="366"/>
        <end position="389"/>
    </location>
</feature>
<dbReference type="Gene3D" id="3.40.190.10">
    <property type="entry name" value="Periplasmic binding protein-like II"/>
    <property type="match status" value="2"/>
</dbReference>
<feature type="transmembrane region" description="Helical" evidence="6">
    <location>
        <begin position="409"/>
        <end position="429"/>
    </location>
</feature>
<dbReference type="InterPro" id="IPR043429">
    <property type="entry name" value="ArtM/GltK/GlnP/TcyL/YhdX-like"/>
</dbReference>
<proteinExistence type="inferred from homology"/>
<feature type="transmembrane region" description="Helical" evidence="6">
    <location>
        <begin position="474"/>
        <end position="494"/>
    </location>
</feature>
<dbReference type="SUPFAM" id="SSF161098">
    <property type="entry name" value="MetI-like"/>
    <property type="match status" value="1"/>
</dbReference>
<reference evidence="8" key="1">
    <citation type="submission" date="2024-03" db="EMBL/GenBank/DDBJ databases">
        <title>The Complete Genome of 'Candidatus Phytoplasma fraxini' AshY1 from the Ash Yellows Group.</title>
        <authorList>
            <person name="Boehm J.W."/>
            <person name="Huettel B."/>
            <person name="Schneider B."/>
            <person name="Kube M."/>
        </authorList>
    </citation>
    <scope>NUCLEOTIDE SEQUENCE [LARGE SCALE GENOMIC DNA]</scope>
    <source>
        <strain evidence="8">AshY1</strain>
    </source>
</reference>
<dbReference type="PANTHER" id="PTHR30614:SF0">
    <property type="entry name" value="L-CYSTINE TRANSPORT SYSTEM PERMEASE PROTEIN TCYL"/>
    <property type="match status" value="1"/>
</dbReference>
<evidence type="ECO:0000259" key="7">
    <source>
        <dbReference type="PROSITE" id="PS50928"/>
    </source>
</evidence>
<evidence type="ECO:0000256" key="3">
    <source>
        <dbReference type="ARBA" id="ARBA00022970"/>
    </source>
</evidence>
<evidence type="ECO:0000256" key="5">
    <source>
        <dbReference type="ARBA" id="ARBA00023136"/>
    </source>
</evidence>
<dbReference type="InterPro" id="IPR000515">
    <property type="entry name" value="MetI-like"/>
</dbReference>
<name>A0ABZ2U851_ASHYP</name>
<evidence type="ECO:0000256" key="6">
    <source>
        <dbReference type="RuleBase" id="RU363032"/>
    </source>
</evidence>
<comment type="subcellular location">
    <subcellularLocation>
        <location evidence="6">Cell membrane</location>
        <topology evidence="6">Multi-pass membrane protein</topology>
    </subcellularLocation>
    <subcellularLocation>
        <location evidence="1">Membrane</location>
        <topology evidence="1">Multi-pass membrane protein</topology>
    </subcellularLocation>
</comment>
<protein>
    <submittedName>
        <fullName evidence="8">Amino acid ABC transporter, substrate-binding protein</fullName>
    </submittedName>
</protein>
<dbReference type="SMART" id="SM00062">
    <property type="entry name" value="PBPb"/>
    <property type="match status" value="1"/>
</dbReference>
<dbReference type="InterPro" id="IPR001638">
    <property type="entry name" value="Solute-binding_3/MltF_N"/>
</dbReference>
<organism evidence="8 9">
    <name type="scientific">Ash yellows phytoplasma</name>
    <dbReference type="NCBI Taxonomy" id="35780"/>
    <lineage>
        <taxon>Bacteria</taxon>
        <taxon>Bacillati</taxon>
        <taxon>Mycoplasmatota</taxon>
        <taxon>Mollicutes</taxon>
        <taxon>Acholeplasmatales</taxon>
        <taxon>Acholeplasmataceae</taxon>
        <taxon>Candidatus Phytoplasma</taxon>
        <taxon>16SrVII (Ash yellows group)</taxon>
    </lineage>
</organism>
<dbReference type="Pfam" id="PF00497">
    <property type="entry name" value="SBP_bac_3"/>
    <property type="match status" value="1"/>
</dbReference>
<evidence type="ECO:0000256" key="4">
    <source>
        <dbReference type="ARBA" id="ARBA00022989"/>
    </source>
</evidence>
<feature type="transmembrane region" description="Helical" evidence="6">
    <location>
        <begin position="21"/>
        <end position="38"/>
    </location>
</feature>
<dbReference type="SUPFAM" id="SSF53850">
    <property type="entry name" value="Periplasmic binding protein-like II"/>
    <property type="match status" value="1"/>
</dbReference>
<keyword evidence="6" id="KW-0813">Transport</keyword>
<feature type="transmembrane region" description="Helical" evidence="6">
    <location>
        <begin position="322"/>
        <end position="346"/>
    </location>
</feature>
<dbReference type="PANTHER" id="PTHR30614">
    <property type="entry name" value="MEMBRANE COMPONENT OF AMINO ACID ABC TRANSPORTER"/>
    <property type="match status" value="1"/>
</dbReference>
<evidence type="ECO:0000256" key="2">
    <source>
        <dbReference type="ARBA" id="ARBA00022692"/>
    </source>
</evidence>
<gene>
    <name evidence="8" type="ORF">AshY1_03680</name>
</gene>
<dbReference type="Gene3D" id="1.10.3720.10">
    <property type="entry name" value="MetI-like"/>
    <property type="match status" value="1"/>
</dbReference>